<dbReference type="GO" id="GO:0043546">
    <property type="term" value="F:molybdopterin cofactor binding"/>
    <property type="evidence" value="ECO:0007669"/>
    <property type="project" value="TreeGrafter"/>
</dbReference>
<name>A0A8K0K7E0_LADFU</name>
<proteinExistence type="inferred from homology"/>
<evidence type="ECO:0000313" key="8">
    <source>
        <dbReference type="Proteomes" id="UP000792457"/>
    </source>
</evidence>
<dbReference type="PROSITE" id="PS00191">
    <property type="entry name" value="CYTOCHROME_B5_1"/>
    <property type="match status" value="1"/>
</dbReference>
<feature type="non-terminal residue" evidence="7">
    <location>
        <position position="226"/>
    </location>
</feature>
<reference evidence="7" key="2">
    <citation type="submission" date="2017-10" db="EMBL/GenBank/DDBJ databases">
        <title>Ladona fulva Genome sequencing and assembly.</title>
        <authorList>
            <person name="Murali S."/>
            <person name="Richards S."/>
            <person name="Bandaranaike D."/>
            <person name="Bellair M."/>
            <person name="Blankenburg K."/>
            <person name="Chao H."/>
            <person name="Dinh H."/>
            <person name="Doddapaneni H."/>
            <person name="Dugan-Rocha S."/>
            <person name="Elkadiri S."/>
            <person name="Gnanaolivu R."/>
            <person name="Hernandez B."/>
            <person name="Skinner E."/>
            <person name="Javaid M."/>
            <person name="Lee S."/>
            <person name="Li M."/>
            <person name="Ming W."/>
            <person name="Munidasa M."/>
            <person name="Muniz J."/>
            <person name="Nguyen L."/>
            <person name="Hughes D."/>
            <person name="Osuji N."/>
            <person name="Pu L.-L."/>
            <person name="Puazo M."/>
            <person name="Qu C."/>
            <person name="Quiroz J."/>
            <person name="Raj R."/>
            <person name="Weissenberger G."/>
            <person name="Xin Y."/>
            <person name="Zou X."/>
            <person name="Han Y."/>
            <person name="Worley K."/>
            <person name="Muzny D."/>
            <person name="Gibbs R."/>
        </authorList>
    </citation>
    <scope>NUCLEOTIDE SEQUENCE</scope>
    <source>
        <strain evidence="7">Sampled in the wild</strain>
    </source>
</reference>
<dbReference type="Gene3D" id="3.90.420.10">
    <property type="entry name" value="Oxidoreductase, molybdopterin-binding domain"/>
    <property type="match status" value="1"/>
</dbReference>
<evidence type="ECO:0000259" key="6">
    <source>
        <dbReference type="PROSITE" id="PS50255"/>
    </source>
</evidence>
<dbReference type="Proteomes" id="UP000792457">
    <property type="component" value="Unassembled WGS sequence"/>
</dbReference>
<dbReference type="InterPro" id="IPR001199">
    <property type="entry name" value="Cyt_B5-like_heme/steroid-bd"/>
</dbReference>
<keyword evidence="2 4" id="KW-0479">Metal-binding</keyword>
<dbReference type="AlphaFoldDB" id="A0A8K0K7E0"/>
<keyword evidence="4" id="KW-0812">Transmembrane</keyword>
<keyword evidence="4" id="KW-1133">Transmembrane helix</keyword>
<dbReference type="GO" id="GO:0006790">
    <property type="term" value="P:sulfur compound metabolic process"/>
    <property type="evidence" value="ECO:0007669"/>
    <property type="project" value="TreeGrafter"/>
</dbReference>
<keyword evidence="4" id="KW-0472">Membrane</keyword>
<reference evidence="7" key="1">
    <citation type="submission" date="2013-04" db="EMBL/GenBank/DDBJ databases">
        <authorList>
            <person name="Qu J."/>
            <person name="Murali S.C."/>
            <person name="Bandaranaike D."/>
            <person name="Bellair M."/>
            <person name="Blankenburg K."/>
            <person name="Chao H."/>
            <person name="Dinh H."/>
            <person name="Doddapaneni H."/>
            <person name="Downs B."/>
            <person name="Dugan-Rocha S."/>
            <person name="Elkadiri S."/>
            <person name="Gnanaolivu R.D."/>
            <person name="Hernandez B."/>
            <person name="Javaid M."/>
            <person name="Jayaseelan J.C."/>
            <person name="Lee S."/>
            <person name="Li M."/>
            <person name="Ming W."/>
            <person name="Munidasa M."/>
            <person name="Muniz J."/>
            <person name="Nguyen L."/>
            <person name="Ongeri F."/>
            <person name="Osuji N."/>
            <person name="Pu L.-L."/>
            <person name="Puazo M."/>
            <person name="Qu C."/>
            <person name="Quiroz J."/>
            <person name="Raj R."/>
            <person name="Weissenberger G."/>
            <person name="Xin Y."/>
            <person name="Zou X."/>
            <person name="Han Y."/>
            <person name="Richards S."/>
            <person name="Worley K."/>
            <person name="Muzny D."/>
            <person name="Gibbs R."/>
        </authorList>
    </citation>
    <scope>NUCLEOTIDE SEQUENCE</scope>
    <source>
        <strain evidence="7">Sampled in the wild</strain>
    </source>
</reference>
<evidence type="ECO:0000256" key="4">
    <source>
        <dbReference type="RuleBase" id="RU362121"/>
    </source>
</evidence>
<dbReference type="SMART" id="SM01117">
    <property type="entry name" value="Cyt-b5"/>
    <property type="match status" value="1"/>
</dbReference>
<dbReference type="PANTHER" id="PTHR19372:SF7">
    <property type="entry name" value="SULFITE OXIDASE, MITOCHONDRIAL"/>
    <property type="match status" value="1"/>
</dbReference>
<protein>
    <recommendedName>
        <fullName evidence="6">Cytochrome b5 heme-binding domain-containing protein</fullName>
    </recommendedName>
</protein>
<sequence>MALTLVRIHLPARYLANIRILKSTSSTGLWRLHTQREEDFSSSSQREYWSGYNGNYSAPIAGVIGAAVASWMIYHYVGGFKKQNNLKALTVPGLKRDDLPSYTLEEVAKHSTPKDKVWITYGVGVYDITDFIDKHPGGDKILMAAGGSVEPFWMLYGVHKDPAILAMMEKYRIGNISEEDAQVATSNMEDPYANEPRRHPALKPSSKKPFNAEPPPSLLVDSFLTP</sequence>
<feature type="domain" description="Cytochrome b5 heme-binding" evidence="6">
    <location>
        <begin position="99"/>
        <end position="177"/>
    </location>
</feature>
<dbReference type="InterPro" id="IPR036400">
    <property type="entry name" value="Cyt_B5-like_heme/steroid_sf"/>
</dbReference>
<comment type="similarity">
    <text evidence="4">Belongs to the cytochrome b5 family.</text>
</comment>
<accession>A0A8K0K7E0</accession>
<keyword evidence="3 4" id="KW-0408">Iron</keyword>
<evidence type="ECO:0000313" key="7">
    <source>
        <dbReference type="EMBL" id="KAG8229824.1"/>
    </source>
</evidence>
<dbReference type="InterPro" id="IPR018506">
    <property type="entry name" value="Cyt_B5_heme-BS"/>
</dbReference>
<dbReference type="InterPro" id="IPR036374">
    <property type="entry name" value="OxRdtase_Mopterin-bd_sf"/>
</dbReference>
<dbReference type="PRINTS" id="PR00363">
    <property type="entry name" value="CYTOCHROMEB5"/>
</dbReference>
<evidence type="ECO:0000256" key="3">
    <source>
        <dbReference type="ARBA" id="ARBA00023004"/>
    </source>
</evidence>
<dbReference type="GO" id="GO:0046872">
    <property type="term" value="F:metal ion binding"/>
    <property type="evidence" value="ECO:0007669"/>
    <property type="project" value="UniProtKB-UniRule"/>
</dbReference>
<keyword evidence="8" id="KW-1185">Reference proteome</keyword>
<dbReference type="GO" id="GO:0005739">
    <property type="term" value="C:mitochondrion"/>
    <property type="evidence" value="ECO:0007669"/>
    <property type="project" value="TreeGrafter"/>
</dbReference>
<dbReference type="PROSITE" id="PS50255">
    <property type="entry name" value="CYTOCHROME_B5_2"/>
    <property type="match status" value="1"/>
</dbReference>
<keyword evidence="1 4" id="KW-0349">Heme</keyword>
<dbReference type="OrthoDB" id="10051395at2759"/>
<feature type="transmembrane region" description="Helical" evidence="4">
    <location>
        <begin position="56"/>
        <end position="77"/>
    </location>
</feature>
<comment type="caution">
    <text evidence="7">The sequence shown here is derived from an EMBL/GenBank/DDBJ whole genome shotgun (WGS) entry which is preliminary data.</text>
</comment>
<evidence type="ECO:0000256" key="2">
    <source>
        <dbReference type="ARBA" id="ARBA00022723"/>
    </source>
</evidence>
<gene>
    <name evidence="7" type="ORF">J437_LFUL008792</name>
</gene>
<dbReference type="GO" id="GO:0020037">
    <property type="term" value="F:heme binding"/>
    <property type="evidence" value="ECO:0007669"/>
    <property type="project" value="UniProtKB-UniRule"/>
</dbReference>
<evidence type="ECO:0000256" key="1">
    <source>
        <dbReference type="ARBA" id="ARBA00022617"/>
    </source>
</evidence>
<feature type="region of interest" description="Disordered" evidence="5">
    <location>
        <begin position="185"/>
        <end position="226"/>
    </location>
</feature>
<dbReference type="GO" id="GO:0008482">
    <property type="term" value="F:sulfite oxidase activity"/>
    <property type="evidence" value="ECO:0007669"/>
    <property type="project" value="TreeGrafter"/>
</dbReference>
<dbReference type="Pfam" id="PF00173">
    <property type="entry name" value="Cyt-b5"/>
    <property type="match status" value="1"/>
</dbReference>
<dbReference type="FunFam" id="3.10.120.10:FF:000007">
    <property type="entry name" value="Sulfite oxidase, mitochondrial"/>
    <property type="match status" value="1"/>
</dbReference>
<dbReference type="Gene3D" id="3.10.120.10">
    <property type="entry name" value="Cytochrome b5-like heme/steroid binding domain"/>
    <property type="match status" value="1"/>
</dbReference>
<organism evidence="7 8">
    <name type="scientific">Ladona fulva</name>
    <name type="common">Scarce chaser dragonfly</name>
    <name type="synonym">Libellula fulva</name>
    <dbReference type="NCBI Taxonomy" id="123851"/>
    <lineage>
        <taxon>Eukaryota</taxon>
        <taxon>Metazoa</taxon>
        <taxon>Ecdysozoa</taxon>
        <taxon>Arthropoda</taxon>
        <taxon>Hexapoda</taxon>
        <taxon>Insecta</taxon>
        <taxon>Pterygota</taxon>
        <taxon>Palaeoptera</taxon>
        <taxon>Odonata</taxon>
        <taxon>Epiprocta</taxon>
        <taxon>Anisoptera</taxon>
        <taxon>Libelluloidea</taxon>
        <taxon>Libellulidae</taxon>
        <taxon>Ladona</taxon>
    </lineage>
</organism>
<dbReference type="PANTHER" id="PTHR19372">
    <property type="entry name" value="SULFITE REDUCTASE"/>
    <property type="match status" value="1"/>
</dbReference>
<dbReference type="SUPFAM" id="SSF55856">
    <property type="entry name" value="Cytochrome b5-like heme/steroid binding domain"/>
    <property type="match status" value="1"/>
</dbReference>
<dbReference type="EMBL" id="KZ308448">
    <property type="protein sequence ID" value="KAG8229824.1"/>
    <property type="molecule type" value="Genomic_DNA"/>
</dbReference>
<evidence type="ECO:0000256" key="5">
    <source>
        <dbReference type="SAM" id="MobiDB-lite"/>
    </source>
</evidence>